<feature type="compositionally biased region" description="Basic and acidic residues" evidence="9">
    <location>
        <begin position="272"/>
        <end position="285"/>
    </location>
</feature>
<organism evidence="11 12">
    <name type="scientific">Candidatus Polarisedimenticola svalbardensis</name>
    <dbReference type="NCBI Taxonomy" id="2886004"/>
    <lineage>
        <taxon>Bacteria</taxon>
        <taxon>Pseudomonadati</taxon>
        <taxon>Acidobacteriota</taxon>
        <taxon>Candidatus Polarisedimenticolia</taxon>
        <taxon>Candidatus Polarisedimenticolales</taxon>
        <taxon>Candidatus Polarisedimenticolaceae</taxon>
        <taxon>Candidatus Polarisedimenticola</taxon>
    </lineage>
</organism>
<gene>
    <name evidence="11" type="primary">bamA</name>
    <name evidence="11" type="ORF">IFK94_03145</name>
</gene>
<evidence type="ECO:0000256" key="6">
    <source>
        <dbReference type="ARBA" id="ARBA00023136"/>
    </source>
</evidence>
<keyword evidence="2" id="KW-1134">Transmembrane beta strand</keyword>
<accession>A0A8J6XYF7</accession>
<dbReference type="PIRSF" id="PIRSF006076">
    <property type="entry name" value="OM_assembly_OMP85"/>
    <property type="match status" value="1"/>
</dbReference>
<dbReference type="PANTHER" id="PTHR12815">
    <property type="entry name" value="SORTING AND ASSEMBLY MACHINERY SAMM50 PROTEIN FAMILY MEMBER"/>
    <property type="match status" value="1"/>
</dbReference>
<evidence type="ECO:0000256" key="8">
    <source>
        <dbReference type="NCBIfam" id="TIGR03303"/>
    </source>
</evidence>
<evidence type="ECO:0000259" key="10">
    <source>
        <dbReference type="PROSITE" id="PS51779"/>
    </source>
</evidence>
<evidence type="ECO:0000256" key="1">
    <source>
        <dbReference type="ARBA" id="ARBA00004370"/>
    </source>
</evidence>
<dbReference type="AlphaFoldDB" id="A0A8J6XYF7"/>
<dbReference type="InterPro" id="IPR034746">
    <property type="entry name" value="POTRA"/>
</dbReference>
<feature type="domain" description="POTRA" evidence="10">
    <location>
        <begin position="443"/>
        <end position="513"/>
    </location>
</feature>
<dbReference type="InterPro" id="IPR023707">
    <property type="entry name" value="OM_assembly_BamA"/>
</dbReference>
<protein>
    <recommendedName>
        <fullName evidence="8">Outer membrane protein assembly factor BamA</fullName>
    </recommendedName>
</protein>
<evidence type="ECO:0000256" key="7">
    <source>
        <dbReference type="ARBA" id="ARBA00023237"/>
    </source>
</evidence>
<sequence length="894" mass="100384">MSTNPTHKGVTGRLLRAVVLFLLILGLLAPAAGAASGMVDSITVYGLYRMTEEAFLHAMGVRAGDPYDPVKLRMSFRKLWDLGLFEDIVIEADDGPDGGKIVVVKVRERPVLTAVTYDENPVLNRTQIEDRYKEKEMRLRLGKPMDRRAIADAEATIRDFLGEKGFLDATVKADIRNVTDKTRAVHFTIKAGGKTRIRAIHFTGNELFGDRTLRRQLELTKPRKWYWPWSKKNLYHPLKWDQDAGNIRELYQNQGYLDVELRAPNIEVREKVKEPKKKAIEKRAALEAGDPDEQEQPEEIADDRDSSLSPEKARKKAKERAAKLEKQAKKKKKKEDRLRLKAEPKVKKWIVLNVPVNEGEQYTAGEITLSGNAVFTDNQLKAFLPLREGSTLRNNLLEAGVESMTRLYEDRGHLYASVVRRVVRREGETVADIQITVEEDEPYYISAIEFRGNNKTHDRVLRREMLINEGDLFSRSKLDVSKTKVNQLGYFEIPEDAIIEPVEGENQVKVIMDGEDKGRNEIQIGGGYSGVDGAFFSGVYSTRNFLGRGQVLSASMTVGGRSNRYQISFQEPWFLNRPYTLGFSLFRRDIDFGASLRSSSKGGGIILGKQLAPFSSLRLSYSYESVTSTSSTLALIDPNDPLALTQFSSNNKISSLTPVFSYNRVNNPYRPSAGSSFVFSFQIAGGALGGDTNYLKPVARFTTYKRPFKRSFLAFHAEAGLVKEWQGGSTGFNSSNVNGVPRFQRFWLGGETPGPRGFETRSITPRRYVLLDGNGGILDVLGDPRNVDIEDLVRSGDGVPALVEVGGDRMFLFQTELVFPLGQQAELAVFADIGDALFEDQSWGFDTARASAGVEMRFHLPVFPVPLRLIYAWPIREGVRDRTSRFTFSIGRSF</sequence>
<feature type="compositionally biased region" description="Acidic residues" evidence="9">
    <location>
        <begin position="289"/>
        <end position="302"/>
    </location>
</feature>
<proteinExistence type="predicted"/>
<evidence type="ECO:0000256" key="9">
    <source>
        <dbReference type="SAM" id="MobiDB-lite"/>
    </source>
</evidence>
<dbReference type="NCBIfam" id="TIGR03303">
    <property type="entry name" value="OM_YaeT"/>
    <property type="match status" value="1"/>
</dbReference>
<comment type="subcellular location">
    <subcellularLocation>
        <location evidence="1">Membrane</location>
    </subcellularLocation>
</comment>
<evidence type="ECO:0000256" key="4">
    <source>
        <dbReference type="ARBA" id="ARBA00022729"/>
    </source>
</evidence>
<reference evidence="11 12" key="1">
    <citation type="submission" date="2020-08" db="EMBL/GenBank/DDBJ databases">
        <title>Acidobacteriota in marine sediments use diverse sulfur dissimilation pathways.</title>
        <authorList>
            <person name="Wasmund K."/>
        </authorList>
    </citation>
    <scope>NUCLEOTIDE SEQUENCE [LARGE SCALE GENOMIC DNA]</scope>
    <source>
        <strain evidence="11">MAG AM4</strain>
    </source>
</reference>
<dbReference type="InterPro" id="IPR010827">
    <property type="entry name" value="BamA/TamA_POTRA"/>
</dbReference>
<evidence type="ECO:0000313" key="11">
    <source>
        <dbReference type="EMBL" id="MBD3867097.1"/>
    </source>
</evidence>
<keyword evidence="6" id="KW-0472">Membrane</keyword>
<keyword evidence="3" id="KW-0812">Transmembrane</keyword>
<dbReference type="InterPro" id="IPR039910">
    <property type="entry name" value="D15-like"/>
</dbReference>
<evidence type="ECO:0000256" key="3">
    <source>
        <dbReference type="ARBA" id="ARBA00022692"/>
    </source>
</evidence>
<evidence type="ECO:0000313" key="12">
    <source>
        <dbReference type="Proteomes" id="UP000648239"/>
    </source>
</evidence>
<comment type="caution">
    <text evidence="11">The sequence shown here is derived from an EMBL/GenBank/DDBJ whole genome shotgun (WGS) entry which is preliminary data.</text>
</comment>
<keyword evidence="7" id="KW-0998">Cell outer membrane</keyword>
<keyword evidence="4" id="KW-0732">Signal</keyword>
<name>A0A8J6XYF7_9BACT</name>
<evidence type="ECO:0000256" key="5">
    <source>
        <dbReference type="ARBA" id="ARBA00022737"/>
    </source>
</evidence>
<dbReference type="PANTHER" id="PTHR12815:SF47">
    <property type="entry name" value="TRANSLOCATION AND ASSEMBLY MODULE SUBUNIT TAMA"/>
    <property type="match status" value="1"/>
</dbReference>
<feature type="domain" description="POTRA" evidence="10">
    <location>
        <begin position="362"/>
        <end position="440"/>
    </location>
</feature>
<dbReference type="EMBL" id="JACXWD010000006">
    <property type="protein sequence ID" value="MBD3867097.1"/>
    <property type="molecule type" value="Genomic_DNA"/>
</dbReference>
<dbReference type="Gene3D" id="2.40.160.50">
    <property type="entry name" value="membrane protein fhac: a member of the omp85/tpsb transporter family"/>
    <property type="match status" value="1"/>
</dbReference>
<dbReference type="PROSITE" id="PS51779">
    <property type="entry name" value="POTRA"/>
    <property type="match status" value="2"/>
</dbReference>
<dbReference type="Pfam" id="PF01103">
    <property type="entry name" value="Omp85"/>
    <property type="match status" value="1"/>
</dbReference>
<dbReference type="Gene3D" id="3.10.20.310">
    <property type="entry name" value="membrane protein fhac"/>
    <property type="match status" value="5"/>
</dbReference>
<feature type="region of interest" description="Disordered" evidence="9">
    <location>
        <begin position="272"/>
        <end position="337"/>
    </location>
</feature>
<dbReference type="GO" id="GO:0009279">
    <property type="term" value="C:cell outer membrane"/>
    <property type="evidence" value="ECO:0007669"/>
    <property type="project" value="UniProtKB-UniRule"/>
</dbReference>
<dbReference type="Pfam" id="PF07244">
    <property type="entry name" value="POTRA"/>
    <property type="match status" value="5"/>
</dbReference>
<evidence type="ECO:0000256" key="2">
    <source>
        <dbReference type="ARBA" id="ARBA00022452"/>
    </source>
</evidence>
<dbReference type="Proteomes" id="UP000648239">
    <property type="component" value="Unassembled WGS sequence"/>
</dbReference>
<dbReference type="GO" id="GO:0071709">
    <property type="term" value="P:membrane assembly"/>
    <property type="evidence" value="ECO:0007669"/>
    <property type="project" value="InterPro"/>
</dbReference>
<dbReference type="InterPro" id="IPR000184">
    <property type="entry name" value="Bac_surfAg_D15"/>
</dbReference>
<keyword evidence="5" id="KW-0677">Repeat</keyword>